<feature type="domain" description="Gfo/Idh/MocA-like oxidoreductase N-terminal" evidence="1">
    <location>
        <begin position="6"/>
        <end position="121"/>
    </location>
</feature>
<dbReference type="RefSeq" id="WP_042249148.1">
    <property type="nucleotide sequence ID" value="NZ_BBNS01000023.1"/>
</dbReference>
<name>A0A090WYA7_9FLAO</name>
<evidence type="ECO:0000259" key="2">
    <source>
        <dbReference type="Pfam" id="PF02894"/>
    </source>
</evidence>
<proteinExistence type="predicted"/>
<dbReference type="SUPFAM" id="SSF55347">
    <property type="entry name" value="Glyceraldehyde-3-phosphate dehydrogenase-like, C-terminal domain"/>
    <property type="match status" value="1"/>
</dbReference>
<dbReference type="Proteomes" id="UP000029646">
    <property type="component" value="Unassembled WGS sequence"/>
</dbReference>
<evidence type="ECO:0000313" key="3">
    <source>
        <dbReference type="EMBL" id="GAL72362.1"/>
    </source>
</evidence>
<dbReference type="GO" id="GO:0000166">
    <property type="term" value="F:nucleotide binding"/>
    <property type="evidence" value="ECO:0007669"/>
    <property type="project" value="InterPro"/>
</dbReference>
<dbReference type="Proteomes" id="UP000030184">
    <property type="component" value="Unassembled WGS sequence"/>
</dbReference>
<dbReference type="Pfam" id="PF02894">
    <property type="entry name" value="GFO_IDH_MocA_C"/>
    <property type="match status" value="1"/>
</dbReference>
<dbReference type="InterPro" id="IPR000683">
    <property type="entry name" value="Gfo/Idh/MocA-like_OxRdtase_N"/>
</dbReference>
<dbReference type="Gene3D" id="3.30.360.10">
    <property type="entry name" value="Dihydrodipicolinate Reductase, domain 2"/>
    <property type="match status" value="1"/>
</dbReference>
<dbReference type="OrthoDB" id="9815825at2"/>
<evidence type="ECO:0000313" key="4">
    <source>
        <dbReference type="EMBL" id="GAL89488.1"/>
    </source>
</evidence>
<dbReference type="EMBL" id="BBNS01000023">
    <property type="protein sequence ID" value="GAL72362.1"/>
    <property type="molecule type" value="Genomic_DNA"/>
</dbReference>
<keyword evidence="3" id="KW-0560">Oxidoreductase</keyword>
<dbReference type="EC" id="1.1.1.18" evidence="3"/>
<dbReference type="SUPFAM" id="SSF51735">
    <property type="entry name" value="NAD(P)-binding Rossmann-fold domains"/>
    <property type="match status" value="1"/>
</dbReference>
<comment type="caution">
    <text evidence="3">The sequence shown here is derived from an EMBL/GenBank/DDBJ whole genome shotgun (WGS) entry which is preliminary data.</text>
</comment>
<reference evidence="6" key="1">
    <citation type="journal article" date="2014" name="Genome Announc.">
        <title>Draft Genome Sequence of Marine Flavobacterium Jejuia pallidilutea Strain 11shimoA1 and Pigmentation Mutants.</title>
        <authorList>
            <person name="Takatani N."/>
            <person name="Nakanishi M."/>
            <person name="Meirelles P."/>
            <person name="Mino S."/>
            <person name="Suda W."/>
            <person name="Oshima K."/>
            <person name="Hattori M."/>
            <person name="Ohkuma M."/>
            <person name="Hosokawa M."/>
            <person name="Miyashita K."/>
            <person name="Thompson F.L."/>
            <person name="Niwa A."/>
            <person name="Sawabe T."/>
            <person name="Sawabe T."/>
        </authorList>
    </citation>
    <scope>NUCLEOTIDE SEQUENCE [LARGE SCALE GENOMIC DNA]</scope>
    <source>
        <strain evidence="6">JCM 19538</strain>
    </source>
</reference>
<dbReference type="AlphaFoldDB" id="A0A090WYA7"/>
<dbReference type="InterPro" id="IPR004104">
    <property type="entry name" value="Gfo/Idh/MocA-like_OxRdtase_C"/>
</dbReference>
<dbReference type="Gene3D" id="3.40.50.720">
    <property type="entry name" value="NAD(P)-binding Rossmann-like Domain"/>
    <property type="match status" value="1"/>
</dbReference>
<dbReference type="Pfam" id="PF01408">
    <property type="entry name" value="GFO_IDH_MocA"/>
    <property type="match status" value="1"/>
</dbReference>
<accession>A0A090WYA7</accession>
<dbReference type="PANTHER" id="PTHR43249:SF1">
    <property type="entry name" value="D-GLUCOSIDE 3-DEHYDROGENASE"/>
    <property type="match status" value="1"/>
</dbReference>
<keyword evidence="6" id="KW-1185">Reference proteome</keyword>
<dbReference type="InterPro" id="IPR052515">
    <property type="entry name" value="Gfo/Idh/MocA_Oxidoreductase"/>
</dbReference>
<evidence type="ECO:0000313" key="5">
    <source>
        <dbReference type="Proteomes" id="UP000029646"/>
    </source>
</evidence>
<sequence length="341" mass="37574">MNKKITFGIVGYGSIAQHHIACIEAIDAAKLLAITSKNQEKRLEIEQQYGIKTFENLEDMLALEDLDVLCICTPNGYHLEPCLAAAKAGKHVITEKPLEINPERCEQMISACKEAHVILSCIFQNRYIPGYLKLKDIVAEGHLGKLLLCNVSVKWYRQPSYYANNNWRGTLKGDGGAALITQSIHYLDQMLNVMGPVTSVSAKTKTLYHDIEGEDIGIAIVEFKNGALGTIEGSTAIYAGYPEKLEIHGCDGSIVLESGKIVDCKLRNPIDLNLEKVKGTTSASTDPTAVALDLHITQFEHIIDCIQNNKEPEVNGEEAIKVIRLLDAIYESSKTGKTIYL</sequence>
<gene>
    <name evidence="3" type="ORF">JCM19302_3640</name>
    <name evidence="4" type="ORF">JCM19538_1725</name>
</gene>
<dbReference type="GO" id="GO:0050112">
    <property type="term" value="F:inositol 2-dehydrogenase (NAD+) activity"/>
    <property type="evidence" value="ECO:0007669"/>
    <property type="project" value="UniProtKB-EC"/>
</dbReference>
<feature type="domain" description="Gfo/Idh/MocA-like oxidoreductase C-terminal" evidence="2">
    <location>
        <begin position="135"/>
        <end position="339"/>
    </location>
</feature>
<dbReference type="EMBL" id="BBNY01000010">
    <property type="protein sequence ID" value="GAL89488.1"/>
    <property type="molecule type" value="Genomic_DNA"/>
</dbReference>
<evidence type="ECO:0000259" key="1">
    <source>
        <dbReference type="Pfam" id="PF01408"/>
    </source>
</evidence>
<protein>
    <submittedName>
        <fullName evidence="3">Myo-inositol 2-dehydrogenase</fullName>
        <ecNumber evidence="3">1.1.1.18</ecNumber>
    </submittedName>
</protein>
<evidence type="ECO:0000313" key="6">
    <source>
        <dbReference type="Proteomes" id="UP000030184"/>
    </source>
</evidence>
<dbReference type="PANTHER" id="PTHR43249">
    <property type="entry name" value="UDP-N-ACETYL-2-AMINO-2-DEOXY-D-GLUCURONATE OXIDASE"/>
    <property type="match status" value="1"/>
</dbReference>
<organism evidence="3 5">
    <name type="scientific">Jejuia pallidilutea</name>
    <dbReference type="NCBI Taxonomy" id="504487"/>
    <lineage>
        <taxon>Bacteria</taxon>
        <taxon>Pseudomonadati</taxon>
        <taxon>Bacteroidota</taxon>
        <taxon>Flavobacteriia</taxon>
        <taxon>Flavobacteriales</taxon>
        <taxon>Flavobacteriaceae</taxon>
        <taxon>Jejuia</taxon>
    </lineage>
</organism>
<dbReference type="InterPro" id="IPR036291">
    <property type="entry name" value="NAD(P)-bd_dom_sf"/>
</dbReference>